<organism evidence="2 3">
    <name type="scientific">Acetobacter nitrogenifigens DSM 23921 = NBRC 105050</name>
    <dbReference type="NCBI Taxonomy" id="1120919"/>
    <lineage>
        <taxon>Bacteria</taxon>
        <taxon>Pseudomonadati</taxon>
        <taxon>Pseudomonadota</taxon>
        <taxon>Alphaproteobacteria</taxon>
        <taxon>Acetobacterales</taxon>
        <taxon>Acetobacteraceae</taxon>
        <taxon>Acetobacter</taxon>
    </lineage>
</organism>
<evidence type="ECO:0000259" key="1">
    <source>
        <dbReference type="Pfam" id="PF18013"/>
    </source>
</evidence>
<dbReference type="EMBL" id="BJYF01000001">
    <property type="protein sequence ID" value="GEN58132.1"/>
    <property type="molecule type" value="Genomic_DNA"/>
</dbReference>
<feature type="domain" description="Phage tail lysozyme" evidence="1">
    <location>
        <begin position="462"/>
        <end position="593"/>
    </location>
</feature>
<comment type="caution">
    <text evidence="2">The sequence shown here is derived from an EMBL/GenBank/DDBJ whole genome shotgun (WGS) entry which is preliminary data.</text>
</comment>
<dbReference type="Pfam" id="PF18013">
    <property type="entry name" value="Phage_lysozyme2"/>
    <property type="match status" value="1"/>
</dbReference>
<dbReference type="Proteomes" id="UP000321635">
    <property type="component" value="Unassembled WGS sequence"/>
</dbReference>
<dbReference type="Gene3D" id="1.10.530.10">
    <property type="match status" value="1"/>
</dbReference>
<evidence type="ECO:0000313" key="2">
    <source>
        <dbReference type="EMBL" id="GEN58132.1"/>
    </source>
</evidence>
<accession>A0A511X5A6</accession>
<dbReference type="AlphaFoldDB" id="A0A511X5A6"/>
<dbReference type="OrthoDB" id="8410204at2"/>
<proteinExistence type="predicted"/>
<dbReference type="STRING" id="1120919.GCA_000429165_00018"/>
<protein>
    <recommendedName>
        <fullName evidence="1">Phage tail lysozyme domain-containing protein</fullName>
    </recommendedName>
</protein>
<evidence type="ECO:0000313" key="3">
    <source>
        <dbReference type="Proteomes" id="UP000321635"/>
    </source>
</evidence>
<keyword evidence="3" id="KW-1185">Reference proteome</keyword>
<dbReference type="InterPro" id="IPR041219">
    <property type="entry name" value="Phage_lysozyme2"/>
</dbReference>
<name>A0A511X5A6_9PROT</name>
<reference evidence="2 3" key="1">
    <citation type="submission" date="2019-07" db="EMBL/GenBank/DDBJ databases">
        <title>Whole genome shotgun sequence of Acetobacter nitrogenifigens NBRC 105050.</title>
        <authorList>
            <person name="Hosoyama A."/>
            <person name="Uohara A."/>
            <person name="Ohji S."/>
            <person name="Ichikawa N."/>
        </authorList>
    </citation>
    <scope>NUCLEOTIDE SEQUENCE [LARGE SCALE GENOMIC DNA]</scope>
    <source>
        <strain evidence="2 3">NBRC 105050</strain>
    </source>
</reference>
<gene>
    <name evidence="2" type="ORF">ANI02nite_00160</name>
</gene>
<dbReference type="RefSeq" id="WP_026396334.1">
    <property type="nucleotide sequence ID" value="NZ_AUBI01000001.1"/>
</dbReference>
<sequence>MANQGARVVISATDRASATLEKINTRIAAIQAPVRRARAAMDRFASVTGLRTVQNGLEGVGRSALGAFRTLGQIVPVLGTITGAASVAGIYRLASAWGQAGTRLQTASRSIGMAPEKLMALQNAARLSGGTAEGMTGALEGLAQTRWEAVNGFAPEATAQFQALGISFEELRKMSPDQMFERLAKRLRAIKDPVARTIAAQKIFGGDAAGILPILQQTGDAFERNVRQAERYGLMNTKGVAAADRLRRAQEGLSEAVEGFGYSIAESLEPVIRPVVEQMSEWIAANRTWIAQDIAGYVGKFITWLRTGGWDKIKGDITGVYDAVTNVVTSLGGWKSAGRDALIAVAAIYAAPVLAGFVGLIANISAVAGAFTSVRREAVAAQAAAAAFGARNMPVAGLGGIALAGYNAWSLYQYAKNGTTPDQQDANNRSFMSLPGVSWLGKTYDRVSGAVDRITGRDLEPAYKAWQYFRGQGWSPAQASGIVANLDKESTFRPDVAGDSGRAYGLGQWHADRQAQFAKRFGHSLQRSTFDEQLQFVQYELTNGDYRSAGDALRQARTAGTAGATVSALYEKPQDQFGEMDDRARLASSWLNRLQDREGYGGNAWPAWLHDNAVREEQGDSSPVRLEISVDHKNAPPGSSVKVKSTDPRVDAHVVKQVRAMDPQNTAVGN</sequence>